<evidence type="ECO:0000313" key="15">
    <source>
        <dbReference type="EMBL" id="KPJ17045.1"/>
    </source>
</evidence>
<comment type="catalytic activity">
    <reaction evidence="10">
        <text>GTP + H2O = GDP + phosphate + H(+)</text>
        <dbReference type="Rhea" id="RHEA:19669"/>
        <dbReference type="ChEBI" id="CHEBI:15377"/>
        <dbReference type="ChEBI" id="CHEBI:15378"/>
        <dbReference type="ChEBI" id="CHEBI:37565"/>
        <dbReference type="ChEBI" id="CHEBI:43474"/>
        <dbReference type="ChEBI" id="CHEBI:58189"/>
    </reaction>
    <physiologicalReaction direction="left-to-right" evidence="10">
        <dbReference type="Rhea" id="RHEA:19670"/>
    </physiologicalReaction>
</comment>
<feature type="domain" description="GB1/RHD3-type G" evidence="14">
    <location>
        <begin position="483"/>
        <end position="663"/>
    </location>
</feature>
<dbReference type="GO" id="GO:0003924">
    <property type="term" value="F:GTPase activity"/>
    <property type="evidence" value="ECO:0007669"/>
    <property type="project" value="InterPro"/>
</dbReference>
<keyword evidence="3" id="KW-0547">Nucleotide-binding</keyword>
<evidence type="ECO:0000256" key="11">
    <source>
        <dbReference type="PROSITE-ProRule" id="PRU01052"/>
    </source>
</evidence>
<dbReference type="Pfam" id="PF02263">
    <property type="entry name" value="GBP"/>
    <property type="match status" value="2"/>
</dbReference>
<dbReference type="InterPro" id="IPR027417">
    <property type="entry name" value="P-loop_NTPase"/>
</dbReference>
<keyword evidence="5" id="KW-0256">Endoplasmic reticulum</keyword>
<dbReference type="InParanoid" id="A0A194RI91"/>
<dbReference type="Proteomes" id="UP000053240">
    <property type="component" value="Unassembled WGS sequence"/>
</dbReference>
<feature type="compositionally biased region" description="Basic and acidic residues" evidence="12">
    <location>
        <begin position="1"/>
        <end position="13"/>
    </location>
</feature>
<evidence type="ECO:0000256" key="8">
    <source>
        <dbReference type="ARBA" id="ARBA00023134"/>
    </source>
</evidence>
<accession>A0A194RI91</accession>
<dbReference type="FunFam" id="3.40.50.300:FF:000314">
    <property type="entry name" value="Atlastin-2 isoform 2"/>
    <property type="match status" value="1"/>
</dbReference>
<evidence type="ECO:0000256" key="1">
    <source>
        <dbReference type="ARBA" id="ARBA00004477"/>
    </source>
</evidence>
<dbReference type="InterPro" id="IPR036543">
    <property type="entry name" value="Guanylate-bd_C_sf"/>
</dbReference>
<dbReference type="InterPro" id="IPR015894">
    <property type="entry name" value="Guanylate-bd_N"/>
</dbReference>
<dbReference type="SUPFAM" id="SSF52540">
    <property type="entry name" value="P-loop containing nucleoside triphosphate hydrolases"/>
    <property type="match status" value="1"/>
</dbReference>
<keyword evidence="9 13" id="KW-0472">Membrane</keyword>
<reference evidence="15 16" key="1">
    <citation type="journal article" date="2015" name="Nat. Commun.">
        <title>Outbred genome sequencing and CRISPR/Cas9 gene editing in butterflies.</title>
        <authorList>
            <person name="Li X."/>
            <person name="Fan D."/>
            <person name="Zhang W."/>
            <person name="Liu G."/>
            <person name="Zhang L."/>
            <person name="Zhao L."/>
            <person name="Fang X."/>
            <person name="Chen L."/>
            <person name="Dong Y."/>
            <person name="Chen Y."/>
            <person name="Ding Y."/>
            <person name="Zhao R."/>
            <person name="Feng M."/>
            <person name="Zhu Y."/>
            <person name="Feng Y."/>
            <person name="Jiang X."/>
            <person name="Zhu D."/>
            <person name="Xiang H."/>
            <person name="Feng X."/>
            <person name="Li S."/>
            <person name="Wang J."/>
            <person name="Zhang G."/>
            <person name="Kronforst M.R."/>
            <person name="Wang W."/>
        </authorList>
    </citation>
    <scope>NUCLEOTIDE SEQUENCE [LARGE SCALE GENOMIC DNA]</scope>
    <source>
        <strain evidence="15">Ya'a_city_454_Pm</strain>
        <tissue evidence="15">Whole body</tissue>
    </source>
</reference>
<feature type="transmembrane region" description="Helical" evidence="13">
    <location>
        <begin position="799"/>
        <end position="816"/>
    </location>
</feature>
<dbReference type="GO" id="GO:0005525">
    <property type="term" value="F:GTP binding"/>
    <property type="evidence" value="ECO:0007669"/>
    <property type="project" value="UniProtKB-KW"/>
</dbReference>
<proteinExistence type="inferred from homology"/>
<organism evidence="15 16">
    <name type="scientific">Papilio machaon</name>
    <name type="common">Old World swallowtail butterfly</name>
    <dbReference type="NCBI Taxonomy" id="76193"/>
    <lineage>
        <taxon>Eukaryota</taxon>
        <taxon>Metazoa</taxon>
        <taxon>Ecdysozoa</taxon>
        <taxon>Arthropoda</taxon>
        <taxon>Hexapoda</taxon>
        <taxon>Insecta</taxon>
        <taxon>Pterygota</taxon>
        <taxon>Neoptera</taxon>
        <taxon>Endopterygota</taxon>
        <taxon>Lepidoptera</taxon>
        <taxon>Glossata</taxon>
        <taxon>Ditrysia</taxon>
        <taxon>Papilionoidea</taxon>
        <taxon>Papilionidae</taxon>
        <taxon>Papilioninae</taxon>
        <taxon>Papilio</taxon>
    </lineage>
</organism>
<evidence type="ECO:0000256" key="5">
    <source>
        <dbReference type="ARBA" id="ARBA00022824"/>
    </source>
</evidence>
<evidence type="ECO:0000259" key="14">
    <source>
        <dbReference type="PROSITE" id="PS51715"/>
    </source>
</evidence>
<evidence type="ECO:0000256" key="3">
    <source>
        <dbReference type="ARBA" id="ARBA00022741"/>
    </source>
</evidence>
<evidence type="ECO:0000313" key="16">
    <source>
        <dbReference type="Proteomes" id="UP000053240"/>
    </source>
</evidence>
<dbReference type="PANTHER" id="PTHR10751">
    <property type="entry name" value="GUANYLATE BINDING PROTEIN"/>
    <property type="match status" value="1"/>
</dbReference>
<feature type="compositionally biased region" description="Polar residues" evidence="12">
    <location>
        <begin position="864"/>
        <end position="874"/>
    </location>
</feature>
<feature type="transmembrane region" description="Helical" evidence="13">
    <location>
        <begin position="442"/>
        <end position="462"/>
    </location>
</feature>
<evidence type="ECO:0000256" key="4">
    <source>
        <dbReference type="ARBA" id="ARBA00022801"/>
    </source>
</evidence>
<name>A0A194RI91_PAPMA</name>
<dbReference type="CDD" id="cd01851">
    <property type="entry name" value="GBP"/>
    <property type="match status" value="1"/>
</dbReference>
<evidence type="ECO:0000256" key="2">
    <source>
        <dbReference type="ARBA" id="ARBA00022692"/>
    </source>
</evidence>
<keyword evidence="8" id="KW-0342">GTP-binding</keyword>
<evidence type="ECO:0000256" key="9">
    <source>
        <dbReference type="ARBA" id="ARBA00023136"/>
    </source>
</evidence>
<dbReference type="GO" id="GO:0098826">
    <property type="term" value="C:endoplasmic reticulum tubular network membrane"/>
    <property type="evidence" value="ECO:0007669"/>
    <property type="project" value="UniProtKB-ARBA"/>
</dbReference>
<dbReference type="AlphaFoldDB" id="A0A194RI91"/>
<comment type="subcellular location">
    <subcellularLocation>
        <location evidence="1">Endoplasmic reticulum membrane</location>
        <topology evidence="1">Multi-pass membrane protein</topology>
    </subcellularLocation>
</comment>
<keyword evidence="16" id="KW-1185">Reference proteome</keyword>
<evidence type="ECO:0000256" key="7">
    <source>
        <dbReference type="ARBA" id="ARBA00022989"/>
    </source>
</evidence>
<comment type="similarity">
    <text evidence="11">Belongs to the TRAFAC class dynamin-like GTPase superfamily. GB1/RHD3 GTPase family.</text>
</comment>
<gene>
    <name evidence="15" type="ORF">RR48_13901</name>
</gene>
<dbReference type="SUPFAM" id="SSF48340">
    <property type="entry name" value="Interferon-induced guanylate-binding protein 1 (GBP1), C-terminal domain"/>
    <property type="match status" value="3"/>
</dbReference>
<dbReference type="GO" id="GO:1990809">
    <property type="term" value="P:endoplasmic reticulum tubular network membrane organization"/>
    <property type="evidence" value="ECO:0007669"/>
    <property type="project" value="UniProtKB-ARBA"/>
</dbReference>
<feature type="region of interest" description="Disordered" evidence="12">
    <location>
        <begin position="1"/>
        <end position="20"/>
    </location>
</feature>
<feature type="transmembrane region" description="Helical" evidence="13">
    <location>
        <begin position="413"/>
        <end position="436"/>
    </location>
</feature>
<evidence type="ECO:0000256" key="6">
    <source>
        <dbReference type="ARBA" id="ARBA00022842"/>
    </source>
</evidence>
<protein>
    <submittedName>
        <fullName evidence="15">Atlastin</fullName>
    </submittedName>
</protein>
<dbReference type="FunFam" id="1.20.58.420:FF:000001">
    <property type="entry name" value="Atlastin-1 isoform 1"/>
    <property type="match status" value="2"/>
</dbReference>
<feature type="region of interest" description="Disordered" evidence="12">
    <location>
        <begin position="862"/>
        <end position="881"/>
    </location>
</feature>
<keyword evidence="6" id="KW-0460">Magnesium</keyword>
<feature type="transmembrane region" description="Helical" evidence="13">
    <location>
        <begin position="770"/>
        <end position="793"/>
    </location>
</feature>
<dbReference type="STRING" id="76193.A0A194RI91"/>
<keyword evidence="4" id="KW-0378">Hydrolase</keyword>
<dbReference type="EMBL" id="KQ460205">
    <property type="protein sequence ID" value="KPJ17045.1"/>
    <property type="molecule type" value="Genomic_DNA"/>
</dbReference>
<dbReference type="Gene3D" id="1.20.58.420">
    <property type="entry name" value="AHSP"/>
    <property type="match status" value="3"/>
</dbReference>
<dbReference type="Gene3D" id="3.40.50.300">
    <property type="entry name" value="P-loop containing nucleotide triphosphate hydrolases"/>
    <property type="match status" value="2"/>
</dbReference>
<keyword evidence="2 13" id="KW-0812">Transmembrane</keyword>
<evidence type="ECO:0000256" key="10">
    <source>
        <dbReference type="ARBA" id="ARBA00049117"/>
    </source>
</evidence>
<evidence type="ECO:0000256" key="13">
    <source>
        <dbReference type="SAM" id="Phobius"/>
    </source>
</evidence>
<evidence type="ECO:0000256" key="12">
    <source>
        <dbReference type="SAM" id="MobiDB-lite"/>
    </source>
</evidence>
<dbReference type="InterPro" id="IPR030386">
    <property type="entry name" value="G_GB1_RHD3_dom"/>
</dbReference>
<feature type="domain" description="GB1/RHD3-type G" evidence="14">
    <location>
        <begin position="52"/>
        <end position="169"/>
    </location>
</feature>
<sequence>MAENEGRKHRESNFLDGEGGSGTAQRILMFGEDEGYSLEENISSRERQLVTLFTEYGRLALEDSGRTPFQRLQFLVRDWSFPYEAPYGAEGGQAILQRRLRVSDKQHPELQSLRKHITSCFSEIACFLMPHPGLKVATDPNFNGRLADIEVEFKRALQQLVPMLLAPDNLVPKLINGQRVKAKDLPQYFRSYMNIYKGNELPEPKSMLVATAEANNLTAVAEAKEVYTTLMEEVCGLKVATDPNFNGRLADIEVEFKRALQQLVPMLLAPDNLVPKLINGQRVKAKDLPQYFRSYMNIYKGNELPEPKSMLVATAEANNLTAVAEAKEVYTTLMEEVCGGAKPYLQTQLLEAEHARARDKALHAFHAKRKMGGDEFSHAYCEQLVQDLEEQFVQFRGHNESKNIFKAARTPSVFFAIAMFFYVLSGVFGLLGVYVFANLCNLAMGVALLTLVMWAYISNTFVNWLQYGPGGGGDWLGADDEPLEGFSWRGGSERDTTGILMWSEVFKTTLPTGEKVAVILLDTQGAFDSESTVRDCATVFALSTMLSSVQIYNLSQNIQEDDLQHLQLFTEYGRLALEDSGRTPFQRLQFLVRDWSFPYEAPYGAEGGQAILQRRLRVSDKQHPELQSLRKHITSCFSEIACFLMPHPGLKVATDPNFNGRLAVCLYLQATAEANNLTAVAEAKEVYTTLMEEVCGGAKPYLQTQLLEAEHARARDKALHAFHAKRKMGGDEFSHAYCEQLVQDLEEQFVQFRGHNESKNIFKAARTPSVFFAIAMFFYVLSGVFGLLGVYVFANLCNLAMGVALLTLVMWAYIRYSGEMREFGVTIDETANWLWENLMKPAYQTCLEKGMEHAAAVAAERTLGPSSAPTTPSVNGKHKHL</sequence>
<keyword evidence="7 13" id="KW-1133">Transmembrane helix</keyword>
<dbReference type="PROSITE" id="PS51715">
    <property type="entry name" value="G_GB1_RHD3"/>
    <property type="match status" value="2"/>
</dbReference>